<evidence type="ECO:0000313" key="3">
    <source>
        <dbReference type="Proteomes" id="UP001342314"/>
    </source>
</evidence>
<feature type="compositionally biased region" description="Polar residues" evidence="1">
    <location>
        <begin position="692"/>
        <end position="707"/>
    </location>
</feature>
<dbReference type="Proteomes" id="UP001342314">
    <property type="component" value="Unassembled WGS sequence"/>
</dbReference>
<reference evidence="2 3" key="1">
    <citation type="submission" date="2021-12" db="EMBL/GenBank/DDBJ databases">
        <title>High titer production of polyol ester of fatty acids by Rhodotorula paludigena BS15 towards product separation-free biomass refinery.</title>
        <authorList>
            <person name="Mano J."/>
            <person name="Ono H."/>
            <person name="Tanaka T."/>
            <person name="Naito K."/>
            <person name="Sushida H."/>
            <person name="Ike M."/>
            <person name="Tokuyasu K."/>
            <person name="Kitaoka M."/>
        </authorList>
    </citation>
    <scope>NUCLEOTIDE SEQUENCE [LARGE SCALE GENOMIC DNA]</scope>
    <source>
        <strain evidence="2 3">BS15</strain>
    </source>
</reference>
<comment type="caution">
    <text evidence="2">The sequence shown here is derived from an EMBL/GenBank/DDBJ whole genome shotgun (WGS) entry which is preliminary data.</text>
</comment>
<feature type="compositionally biased region" description="Low complexity" evidence="1">
    <location>
        <begin position="342"/>
        <end position="366"/>
    </location>
</feature>
<accession>A0AAV5GM01</accession>
<feature type="compositionally biased region" description="Low complexity" evidence="1">
    <location>
        <begin position="207"/>
        <end position="220"/>
    </location>
</feature>
<feature type="compositionally biased region" description="Basic and acidic residues" evidence="1">
    <location>
        <begin position="43"/>
        <end position="57"/>
    </location>
</feature>
<dbReference type="PANTHER" id="PTHR48126:SF1">
    <property type="entry name" value="PROTEIN PFC0760C-LIKE"/>
    <property type="match status" value="1"/>
</dbReference>
<feature type="compositionally biased region" description="Low complexity" evidence="1">
    <location>
        <begin position="58"/>
        <end position="69"/>
    </location>
</feature>
<feature type="compositionally biased region" description="Low complexity" evidence="1">
    <location>
        <begin position="999"/>
        <end position="1018"/>
    </location>
</feature>
<feature type="compositionally biased region" description="Basic and acidic residues" evidence="1">
    <location>
        <begin position="169"/>
        <end position="179"/>
    </location>
</feature>
<evidence type="ECO:0008006" key="4">
    <source>
        <dbReference type="Google" id="ProtNLM"/>
    </source>
</evidence>
<feature type="region of interest" description="Disordered" evidence="1">
    <location>
        <begin position="518"/>
        <end position="538"/>
    </location>
</feature>
<dbReference type="PANTHER" id="PTHR48126">
    <property type="entry name" value="RE24507P"/>
    <property type="match status" value="1"/>
</dbReference>
<feature type="compositionally biased region" description="Basic and acidic residues" evidence="1">
    <location>
        <begin position="1189"/>
        <end position="1203"/>
    </location>
</feature>
<feature type="region of interest" description="Disordered" evidence="1">
    <location>
        <begin position="981"/>
        <end position="1018"/>
    </location>
</feature>
<dbReference type="Gene3D" id="1.25.10.10">
    <property type="entry name" value="Leucine-rich Repeat Variant"/>
    <property type="match status" value="1"/>
</dbReference>
<sequence>MGSASPFRRRPTLARTYGSSSTSAAASSTAPSAAAAAAAASTSERRTSAHAAQKKDQGSLAALLAGLSESSDDDGTAARGSERATRRAAGAASKRQGAPALKTSARRTRSAAAASTTEEETERGALKGLQGEGSAFWDEARTAADRPRAPKKRASTGGADARAAGDGAGEVKGKGKDTLHEDDDEIPAPFDYVPLAERVQLSSPHKTTPSPASAPDAPRTSTEDIDDLPESRFRPLAGLTRASRAAAAAAASADSSASLAKPANAAASTLAPNKASPAPTRSPAKRTRSTTAASPAAKLPAPSPAPATAKPVRPPSPAKDLSAIFSRFSAAPAEGPKQDGCTGLRRSSSSSTAVTAAAAAATAASATGGGLRAGMLRRRRGAQEPAAIEAERGGGAGGMGPAIGSSYRPMPFAPPAPAFGTGLGAGGTRTYAGGARTLRRDVEEEAFLRPAAEAAPPSSASTSSAPEHRLPSLPPSLSRRTLGSRISSTNTAGAAPPPAARETYASLRQRWGIDAEESLVDSEEHDSQDRGARVVGGGVLRKQGEGKRWNDELGWVLEGLRAGAEGDRSAARASAIDLLEKLQSRDWLRRLKASGEAESIYLALRLASSSPSPPDPDQPAEHFAPDRVLDTAFATLLALLVRDQRLAEPLFRLSPSDVSREQAKRTPSAVDGSGDSQGAAAAALARTQSAGDDSQMTSSSAGWSSSPRKAVGAAAAEVDERSDLLELLTELGQREWVKEEVGKAKAKDEAGHEEQAAGGRLQSLRDLIDAADLFPATTSQPVSLRTLALVITRSIATFVPRTIFQPQHLLCASGLFEQVVQVFLNECSAIDDRLQKYETGLDLLPPPSSTVPSISLATLSSCLAIFEATSLATPYAFHLISTPSLLPSLAHALTHLTLVAFLLALDGAGSSQQDHVTQQEALGTLTAALGILFGLTTESSWGLALVDRSSASLPHSAELLAVLVRIVLACRRRAKEDVQGTTAAVRRAATVKEEDEGDSAAPSSSSADTSSRAGDEASGANSGAGAAAALWDVMSLAMGVLANLAESADEAFKLRVRKLRIDPACHGKRKCAADEPATTVIGVLAQLALDPLEDAPNSIYHHSITGFLRLVLGLSILDSPTNEELVLAVLASEPSTFSSSLGPILDALEQLAQLHDEQRAAQSELLASSAGLIGAGPAADDQAEEDAFESQRTEVDETQRNEGDGGDDEMDGLVLSRAAGGDDDAPRRMREVVQRLRRRIA</sequence>
<feature type="compositionally biased region" description="Low complexity" evidence="1">
    <location>
        <begin position="14"/>
        <end position="42"/>
    </location>
</feature>
<dbReference type="EMBL" id="BQKY01000007">
    <property type="protein sequence ID" value="GJN90944.1"/>
    <property type="molecule type" value="Genomic_DNA"/>
</dbReference>
<organism evidence="2 3">
    <name type="scientific">Rhodotorula paludigena</name>
    <dbReference type="NCBI Taxonomy" id="86838"/>
    <lineage>
        <taxon>Eukaryota</taxon>
        <taxon>Fungi</taxon>
        <taxon>Dikarya</taxon>
        <taxon>Basidiomycota</taxon>
        <taxon>Pucciniomycotina</taxon>
        <taxon>Microbotryomycetes</taxon>
        <taxon>Sporidiobolales</taxon>
        <taxon>Sporidiobolaceae</taxon>
        <taxon>Rhodotorula</taxon>
    </lineage>
</organism>
<gene>
    <name evidence="2" type="ORF">Rhopal_003958-T1</name>
</gene>
<feature type="compositionally biased region" description="Low complexity" evidence="1">
    <location>
        <begin position="668"/>
        <end position="691"/>
    </location>
</feature>
<keyword evidence="3" id="KW-1185">Reference proteome</keyword>
<feature type="compositionally biased region" description="Basic and acidic residues" evidence="1">
    <location>
        <begin position="138"/>
        <end position="148"/>
    </location>
</feature>
<dbReference type="InterPro" id="IPR011989">
    <property type="entry name" value="ARM-like"/>
</dbReference>
<feature type="compositionally biased region" description="Low complexity" evidence="1">
    <location>
        <begin position="289"/>
        <end position="311"/>
    </location>
</feature>
<feature type="compositionally biased region" description="Low complexity" evidence="1">
    <location>
        <begin position="450"/>
        <end position="465"/>
    </location>
</feature>
<evidence type="ECO:0000313" key="2">
    <source>
        <dbReference type="EMBL" id="GJN90944.1"/>
    </source>
</evidence>
<feature type="region of interest" description="Disordered" evidence="1">
    <location>
        <begin position="1"/>
        <end position="503"/>
    </location>
</feature>
<proteinExistence type="predicted"/>
<feature type="region of interest" description="Disordered" evidence="1">
    <location>
        <begin position="656"/>
        <end position="708"/>
    </location>
</feature>
<feature type="compositionally biased region" description="Low complexity" evidence="1">
    <location>
        <begin position="242"/>
        <end position="282"/>
    </location>
</feature>
<protein>
    <recommendedName>
        <fullName evidence="4">Wings apart-like protein C-terminal domain-containing protein</fullName>
    </recommendedName>
</protein>
<dbReference type="AlphaFoldDB" id="A0AAV5GM01"/>
<feature type="region of interest" description="Disordered" evidence="1">
    <location>
        <begin position="1174"/>
        <end position="1230"/>
    </location>
</feature>
<evidence type="ECO:0000256" key="1">
    <source>
        <dbReference type="SAM" id="MobiDB-lite"/>
    </source>
</evidence>
<name>A0AAV5GM01_9BASI</name>